<evidence type="ECO:0000313" key="6">
    <source>
        <dbReference type="Proteomes" id="UP000593562"/>
    </source>
</evidence>
<sequence length="430" mass="49941">MSQEGVTFYNRLIDQMISVGLEPFATIFHWDTPQALDKEYGSFLSRDIVSDFQDYAELCFMLFGDRVKHWITLNKPVSYSNSGYNLGTFAPGRCSKFMNDACQAGNSATEPYIVTHNLLLAHAAAVHVYRDKYQVSQKGKIGITLISYWFMPYSDNPLDSVAALTAVDFMFGWSVYLYISHLQFVLLIQELIIVFIYLFIFGRYMSPITFGKYPESMIKYVGHRLPVFTAEESKMLIGSIDFLGLNYYTTYYAAYNDTIGNISYTSDQHLTATGSKWIYIYPDGIRYLLNYTKDTYNVSLFYITENGVGEADNSSLTLDEALYDPWRKEYYRCHLWNVLRSMKEYEVKVEGYFAWSLMDNFEWADGYSTRFGLIYIDYKNGLRRYPKNSLYWFTQFLQNANSLNSSINEVVPVAKTQKWYRPYGYPASGR</sequence>
<evidence type="ECO:0000256" key="4">
    <source>
        <dbReference type="SAM" id="Phobius"/>
    </source>
</evidence>
<accession>A0A7J7C1Q7</accession>
<dbReference type="PANTHER" id="PTHR10353">
    <property type="entry name" value="GLYCOSYL HYDROLASE"/>
    <property type="match status" value="1"/>
</dbReference>
<dbReference type="SUPFAM" id="SSF51445">
    <property type="entry name" value="(Trans)glycosidases"/>
    <property type="match status" value="1"/>
</dbReference>
<feature type="active site" description="Nucleophile" evidence="2">
    <location>
        <position position="305"/>
    </location>
</feature>
<keyword evidence="6" id="KW-1185">Reference proteome</keyword>
<keyword evidence="4" id="KW-0472">Membrane</keyword>
<keyword evidence="4" id="KW-0812">Transmembrane</keyword>
<comment type="caution">
    <text evidence="5">The sequence shown here is derived from an EMBL/GenBank/DDBJ whole genome shotgun (WGS) entry which is preliminary data.</text>
</comment>
<dbReference type="GO" id="GO:0005975">
    <property type="term" value="P:carbohydrate metabolic process"/>
    <property type="evidence" value="ECO:0007669"/>
    <property type="project" value="InterPro"/>
</dbReference>
<dbReference type="GO" id="GO:0008422">
    <property type="term" value="F:beta-glucosidase activity"/>
    <property type="evidence" value="ECO:0007669"/>
    <property type="project" value="TreeGrafter"/>
</dbReference>
<evidence type="ECO:0000256" key="1">
    <source>
        <dbReference type="ARBA" id="ARBA00010838"/>
    </source>
</evidence>
<evidence type="ECO:0000313" key="5">
    <source>
        <dbReference type="EMBL" id="KAF5728099.1"/>
    </source>
</evidence>
<dbReference type="InterPro" id="IPR001360">
    <property type="entry name" value="Glyco_hydro_1"/>
</dbReference>
<organism evidence="5 6">
    <name type="scientific">Tripterygium wilfordii</name>
    <name type="common">Thunder God vine</name>
    <dbReference type="NCBI Taxonomy" id="458696"/>
    <lineage>
        <taxon>Eukaryota</taxon>
        <taxon>Viridiplantae</taxon>
        <taxon>Streptophyta</taxon>
        <taxon>Embryophyta</taxon>
        <taxon>Tracheophyta</taxon>
        <taxon>Spermatophyta</taxon>
        <taxon>Magnoliopsida</taxon>
        <taxon>eudicotyledons</taxon>
        <taxon>Gunneridae</taxon>
        <taxon>Pentapetalae</taxon>
        <taxon>rosids</taxon>
        <taxon>fabids</taxon>
        <taxon>Celastrales</taxon>
        <taxon>Celastraceae</taxon>
        <taxon>Tripterygium</taxon>
    </lineage>
</organism>
<evidence type="ECO:0000256" key="3">
    <source>
        <dbReference type="RuleBase" id="RU003690"/>
    </source>
</evidence>
<reference evidence="5 6" key="1">
    <citation type="journal article" date="2020" name="Nat. Commun.">
        <title>Genome of Tripterygium wilfordii and identification of cytochrome P450 involved in triptolide biosynthesis.</title>
        <authorList>
            <person name="Tu L."/>
            <person name="Su P."/>
            <person name="Zhang Z."/>
            <person name="Gao L."/>
            <person name="Wang J."/>
            <person name="Hu T."/>
            <person name="Zhou J."/>
            <person name="Zhang Y."/>
            <person name="Zhao Y."/>
            <person name="Liu Y."/>
            <person name="Song Y."/>
            <person name="Tong Y."/>
            <person name="Lu Y."/>
            <person name="Yang J."/>
            <person name="Xu C."/>
            <person name="Jia M."/>
            <person name="Peters R.J."/>
            <person name="Huang L."/>
            <person name="Gao W."/>
        </authorList>
    </citation>
    <scope>NUCLEOTIDE SEQUENCE [LARGE SCALE GENOMIC DNA]</scope>
    <source>
        <strain evidence="6">cv. XIE 37</strain>
        <tissue evidence="5">Leaf</tissue>
    </source>
</reference>
<proteinExistence type="inferred from homology"/>
<dbReference type="EMBL" id="JAAARO010000021">
    <property type="protein sequence ID" value="KAF5728099.1"/>
    <property type="molecule type" value="Genomic_DNA"/>
</dbReference>
<dbReference type="AlphaFoldDB" id="A0A7J7C1Q7"/>
<comment type="similarity">
    <text evidence="1 3">Belongs to the glycosyl hydrolase 1 family.</text>
</comment>
<gene>
    <name evidence="5" type="ORF">HS088_TW21G00242</name>
</gene>
<dbReference type="InterPro" id="IPR017853">
    <property type="entry name" value="GH"/>
</dbReference>
<dbReference type="PRINTS" id="PR00131">
    <property type="entry name" value="GLHYDRLASE1"/>
</dbReference>
<dbReference type="InParanoid" id="A0A7J7C1Q7"/>
<evidence type="ECO:0000256" key="2">
    <source>
        <dbReference type="PROSITE-ProRule" id="PRU10055"/>
    </source>
</evidence>
<dbReference type="Pfam" id="PF00232">
    <property type="entry name" value="Glyco_hydro_1"/>
    <property type="match status" value="2"/>
</dbReference>
<dbReference type="Proteomes" id="UP000593562">
    <property type="component" value="Unassembled WGS sequence"/>
</dbReference>
<feature type="transmembrane region" description="Helical" evidence="4">
    <location>
        <begin position="185"/>
        <end position="204"/>
    </location>
</feature>
<protein>
    <submittedName>
        <fullName evidence="5">Beta-glucosidase 12-like</fullName>
    </submittedName>
</protein>
<dbReference type="PROSITE" id="PS00572">
    <property type="entry name" value="GLYCOSYL_HYDROL_F1_1"/>
    <property type="match status" value="1"/>
</dbReference>
<dbReference type="PANTHER" id="PTHR10353:SF323">
    <property type="entry name" value="LINAMARASE"/>
    <property type="match status" value="1"/>
</dbReference>
<keyword evidence="4" id="KW-1133">Transmembrane helix</keyword>
<dbReference type="Gene3D" id="3.20.20.80">
    <property type="entry name" value="Glycosidases"/>
    <property type="match status" value="1"/>
</dbReference>
<name>A0A7J7C1Q7_TRIWF</name>
<dbReference type="InterPro" id="IPR018120">
    <property type="entry name" value="Glyco_hydro_1_AS"/>
</dbReference>